<dbReference type="KEGG" id="mxa:MXAN_3493"/>
<dbReference type="HOGENOM" id="CLU_3273144_0_0_7"/>
<protein>
    <submittedName>
        <fullName evidence="1">Uncharacterized protein</fullName>
    </submittedName>
</protein>
<keyword evidence="2" id="KW-1185">Reference proteome</keyword>
<accession>Q1D6N5</accession>
<name>Q1D6N5_MYXXD</name>
<evidence type="ECO:0000313" key="2">
    <source>
        <dbReference type="Proteomes" id="UP000002402"/>
    </source>
</evidence>
<dbReference type="EMBL" id="CP000113">
    <property type="protein sequence ID" value="ABF86214.1"/>
    <property type="molecule type" value="Genomic_DNA"/>
</dbReference>
<evidence type="ECO:0000313" key="1">
    <source>
        <dbReference type="EMBL" id="ABF86214.1"/>
    </source>
</evidence>
<gene>
    <name evidence="1" type="ordered locus">MXAN_3493</name>
</gene>
<dbReference type="Proteomes" id="UP000002402">
    <property type="component" value="Chromosome"/>
</dbReference>
<dbReference type="EnsemblBacteria" id="ABF86214">
    <property type="protein sequence ID" value="ABF86214"/>
    <property type="gene ID" value="MXAN_3493"/>
</dbReference>
<organism evidence="1 2">
    <name type="scientific">Myxococcus xanthus (strain DK1622)</name>
    <dbReference type="NCBI Taxonomy" id="246197"/>
    <lineage>
        <taxon>Bacteria</taxon>
        <taxon>Pseudomonadati</taxon>
        <taxon>Myxococcota</taxon>
        <taxon>Myxococcia</taxon>
        <taxon>Myxococcales</taxon>
        <taxon>Cystobacterineae</taxon>
        <taxon>Myxococcaceae</taxon>
        <taxon>Myxococcus</taxon>
    </lineage>
</organism>
<sequence length="41" mass="4422">MRLGVEGALPVEAVPEVSVRSWFAKRAPAKRGAIRSPSEES</sequence>
<reference evidence="1 2" key="1">
    <citation type="journal article" date="2006" name="Proc. Natl. Acad. Sci. U.S.A.">
        <title>Evolution of sensory complexity recorded in a myxobacterial genome.</title>
        <authorList>
            <person name="Goldman B.S."/>
            <person name="Nierman W.C."/>
            <person name="Kaiser D."/>
            <person name="Slater S.C."/>
            <person name="Durkin A.S."/>
            <person name="Eisen J.A."/>
            <person name="Ronning C.M."/>
            <person name="Barbazuk W.B."/>
            <person name="Blanchard M."/>
            <person name="Field C."/>
            <person name="Halling C."/>
            <person name="Hinkle G."/>
            <person name="Iartchuk O."/>
            <person name="Kim H.S."/>
            <person name="Mackenzie C."/>
            <person name="Madupu R."/>
            <person name="Miller N."/>
            <person name="Shvartsbeyn A."/>
            <person name="Sullivan S.A."/>
            <person name="Vaudin M."/>
            <person name="Wiegand R."/>
            <person name="Kaplan H.B."/>
        </authorList>
    </citation>
    <scope>NUCLEOTIDE SEQUENCE [LARGE SCALE GENOMIC DNA]</scope>
    <source>
        <strain evidence="2">DK1622</strain>
    </source>
</reference>
<dbReference type="AlphaFoldDB" id="Q1D6N5"/>
<proteinExistence type="predicted"/>